<name>A0ABS3YXD1_9BACT</name>
<evidence type="ECO:0000313" key="3">
    <source>
        <dbReference type="Proteomes" id="UP000677244"/>
    </source>
</evidence>
<accession>A0ABS3YXD1</accession>
<evidence type="ECO:0000256" key="1">
    <source>
        <dbReference type="SAM" id="SignalP"/>
    </source>
</evidence>
<gene>
    <name evidence="2" type="ORF">J7I42_19970</name>
</gene>
<reference evidence="2 3" key="1">
    <citation type="submission" date="2021-03" db="EMBL/GenBank/DDBJ databases">
        <title>Assistant Professor.</title>
        <authorList>
            <person name="Huq M.A."/>
        </authorList>
    </citation>
    <scope>NUCLEOTIDE SEQUENCE [LARGE SCALE GENOMIC DNA]</scope>
    <source>
        <strain evidence="2 3">MAH-29</strain>
    </source>
</reference>
<sequence>MKMRSCFLFVFVLLASNVFSQDTTSWKPHVVDNIVTLHLPDGDFEIIRPMENFTVYRAVYDSVVFLFTKIDLIETTPLAKDSADLRNKYSELLQGFINTSKSQLIDSGLFKERNYLGSYLKAKKNNDGIDYFLEYKAFFLNEDTYGVQIIYPVSQLSKLSDMRKKLLSAIKISREAKQIKGAVKKKVR</sequence>
<comment type="caution">
    <text evidence="2">The sequence shown here is derived from an EMBL/GenBank/DDBJ whole genome shotgun (WGS) entry which is preliminary data.</text>
</comment>
<feature type="chain" id="PRO_5046267397" evidence="1">
    <location>
        <begin position="21"/>
        <end position="188"/>
    </location>
</feature>
<feature type="signal peptide" evidence="1">
    <location>
        <begin position="1"/>
        <end position="20"/>
    </location>
</feature>
<dbReference type="EMBL" id="JAGHKO010000004">
    <property type="protein sequence ID" value="MBO9202576.1"/>
    <property type="molecule type" value="Genomic_DNA"/>
</dbReference>
<evidence type="ECO:0000313" key="2">
    <source>
        <dbReference type="EMBL" id="MBO9202576.1"/>
    </source>
</evidence>
<dbReference type="Proteomes" id="UP000677244">
    <property type="component" value="Unassembled WGS sequence"/>
</dbReference>
<dbReference type="RefSeq" id="WP_209140621.1">
    <property type="nucleotide sequence ID" value="NZ_JAGHKO010000004.1"/>
</dbReference>
<protein>
    <submittedName>
        <fullName evidence="2">Uncharacterized protein</fullName>
    </submittedName>
</protein>
<proteinExistence type="predicted"/>
<keyword evidence="3" id="KW-1185">Reference proteome</keyword>
<keyword evidence="1" id="KW-0732">Signal</keyword>
<organism evidence="2 3">
    <name type="scientific">Niastella soli</name>
    <dbReference type="NCBI Taxonomy" id="2821487"/>
    <lineage>
        <taxon>Bacteria</taxon>
        <taxon>Pseudomonadati</taxon>
        <taxon>Bacteroidota</taxon>
        <taxon>Chitinophagia</taxon>
        <taxon>Chitinophagales</taxon>
        <taxon>Chitinophagaceae</taxon>
        <taxon>Niastella</taxon>
    </lineage>
</organism>